<evidence type="ECO:0000313" key="2">
    <source>
        <dbReference type="Proteomes" id="UP000799754"/>
    </source>
</evidence>
<accession>A0ACB6RH16</accession>
<comment type="caution">
    <text evidence="1">The sequence shown here is derived from an EMBL/GenBank/DDBJ whole genome shotgun (WGS) entry which is preliminary data.</text>
</comment>
<proteinExistence type="predicted"/>
<gene>
    <name evidence="1" type="ORF">BU25DRAFT_426630</name>
</gene>
<dbReference type="EMBL" id="MU006758">
    <property type="protein sequence ID" value="KAF2621230.1"/>
    <property type="molecule type" value="Genomic_DNA"/>
</dbReference>
<reference evidence="1" key="1">
    <citation type="journal article" date="2020" name="Stud. Mycol.">
        <title>101 Dothideomycetes genomes: a test case for predicting lifestyles and emergence of pathogens.</title>
        <authorList>
            <person name="Haridas S."/>
            <person name="Albert R."/>
            <person name="Binder M."/>
            <person name="Bloem J."/>
            <person name="Labutti K."/>
            <person name="Salamov A."/>
            <person name="Andreopoulos B."/>
            <person name="Baker S."/>
            <person name="Barry K."/>
            <person name="Bills G."/>
            <person name="Bluhm B."/>
            <person name="Cannon C."/>
            <person name="Castanera R."/>
            <person name="Culley D."/>
            <person name="Daum C."/>
            <person name="Ezra D."/>
            <person name="Gonzalez J."/>
            <person name="Henrissat B."/>
            <person name="Kuo A."/>
            <person name="Liang C."/>
            <person name="Lipzen A."/>
            <person name="Lutzoni F."/>
            <person name="Magnuson J."/>
            <person name="Mondo S."/>
            <person name="Nolan M."/>
            <person name="Ohm R."/>
            <person name="Pangilinan J."/>
            <person name="Park H.-J."/>
            <person name="Ramirez L."/>
            <person name="Alfaro M."/>
            <person name="Sun H."/>
            <person name="Tritt A."/>
            <person name="Yoshinaga Y."/>
            <person name="Zwiers L.-H."/>
            <person name="Turgeon B."/>
            <person name="Goodwin S."/>
            <person name="Spatafora J."/>
            <person name="Crous P."/>
            <person name="Grigoriev I."/>
        </authorList>
    </citation>
    <scope>NUCLEOTIDE SEQUENCE</scope>
    <source>
        <strain evidence="1">CBS 525.71</strain>
    </source>
</reference>
<protein>
    <submittedName>
        <fullName evidence="1">Uncharacterized protein</fullName>
    </submittedName>
</protein>
<evidence type="ECO:0000313" key="1">
    <source>
        <dbReference type="EMBL" id="KAF2621230.1"/>
    </source>
</evidence>
<dbReference type="Proteomes" id="UP000799754">
    <property type="component" value="Unassembled WGS sequence"/>
</dbReference>
<name>A0ACB6RH16_9PLEO</name>
<organism evidence="1 2">
    <name type="scientific">Macroventuria anomochaeta</name>
    <dbReference type="NCBI Taxonomy" id="301207"/>
    <lineage>
        <taxon>Eukaryota</taxon>
        <taxon>Fungi</taxon>
        <taxon>Dikarya</taxon>
        <taxon>Ascomycota</taxon>
        <taxon>Pezizomycotina</taxon>
        <taxon>Dothideomycetes</taxon>
        <taxon>Pleosporomycetidae</taxon>
        <taxon>Pleosporales</taxon>
        <taxon>Pleosporineae</taxon>
        <taxon>Didymellaceae</taxon>
        <taxon>Macroventuria</taxon>
    </lineage>
</organism>
<keyword evidence="2" id="KW-1185">Reference proteome</keyword>
<sequence length="356" mass="40114">MSRISSTMQWYGYMHSSTAENGPNIDHLNNNNNPTFEPSDLTAPTLPDTSRASIVQEEFGDLLPPLFNGNINAFQFNDIFLGNTENNLDRFFADIFSLPTFPRLDINGPAPAHDSGIEWLETVKKSNHADHQASLQFSDASSEALCADESQHSQVQSVNQDYQDSEDDSWVACLVNCLNEPEVQMLRIIILERATREIINLPDEFNRDFIREQAARHRDSLLARLLNGLTLAEFEDIIFEYKKAWNGHGRLGVLTPPSLKRRTRRTPGRLSYGHYRHHFQASRYRTSMCHPSTTGRGEARSRAAAQPGKAEAICSLEIMASMILCMLEFPGAHVDGIQAEYDANMRTLANLKSKDI</sequence>